<organism evidence="1 2">
    <name type="scientific">Parascaris univalens</name>
    <name type="common">Nematode worm</name>
    <dbReference type="NCBI Taxonomy" id="6257"/>
    <lineage>
        <taxon>Eukaryota</taxon>
        <taxon>Metazoa</taxon>
        <taxon>Ecdysozoa</taxon>
        <taxon>Nematoda</taxon>
        <taxon>Chromadorea</taxon>
        <taxon>Rhabditida</taxon>
        <taxon>Spirurina</taxon>
        <taxon>Ascaridomorpha</taxon>
        <taxon>Ascaridoidea</taxon>
        <taxon>Ascarididae</taxon>
        <taxon>Parascaris</taxon>
    </lineage>
</organism>
<proteinExistence type="predicted"/>
<protein>
    <submittedName>
        <fullName evidence="2">Uncharacterized protein</fullName>
    </submittedName>
</protein>
<evidence type="ECO:0000313" key="1">
    <source>
        <dbReference type="Proteomes" id="UP000887569"/>
    </source>
</evidence>
<reference evidence="2" key="1">
    <citation type="submission" date="2022-11" db="UniProtKB">
        <authorList>
            <consortium name="WormBaseParasite"/>
        </authorList>
    </citation>
    <scope>IDENTIFICATION</scope>
</reference>
<name>A0A915B8E9_PARUN</name>
<dbReference type="Proteomes" id="UP000887569">
    <property type="component" value="Unplaced"/>
</dbReference>
<keyword evidence="1" id="KW-1185">Reference proteome</keyword>
<dbReference type="AlphaFoldDB" id="A0A915B8E9"/>
<sequence length="54" mass="5983">MSRVSASSCPAYPYKSTACNPWLNAPCPLPIACHIYSSQRYDRRKTPFAASLGF</sequence>
<dbReference type="WBParaSite" id="PgR030_g086_t03">
    <property type="protein sequence ID" value="PgR030_g086_t03"/>
    <property type="gene ID" value="PgR030_g086"/>
</dbReference>
<evidence type="ECO:0000313" key="2">
    <source>
        <dbReference type="WBParaSite" id="PgR030_g086_t03"/>
    </source>
</evidence>
<accession>A0A915B8E9</accession>